<evidence type="ECO:0000313" key="1">
    <source>
        <dbReference type="EMBL" id="KAI6093394.1"/>
    </source>
</evidence>
<proteinExistence type="predicted"/>
<protein>
    <submittedName>
        <fullName evidence="1">Uncharacterized protein</fullName>
    </submittedName>
</protein>
<accession>A0ACC0DKS6</accession>
<evidence type="ECO:0000313" key="2">
    <source>
        <dbReference type="Proteomes" id="UP001497680"/>
    </source>
</evidence>
<sequence length="589" mass="64455">MRLGAAVMYYETIVNVLDGALSLEYTLVHRPSHSPLAPRPSILDPRPSQDTQVGLGHIFLFLPKDQSLVLVILAALYLYLSENTTDGEGPANAITIDASSSVTRNEAALAQNTAKKESSTTAAMSNSNSHIPNTAEMSSAAAAILGAEVRKAKAKAATKDATCESGCSIPDTSARDDTVAATSASDLGNETAFTAPQLAQPFQTTVPPFGNLSPNEVKSNTQKPLTKEALMGKDSVDQDEGSSISLSTSSSRTLSGDEAPAESSHSDSRVDSVVSPSRKETSTSQSEPLPKSARDEMDEWLDLVHLLELGICPAPKPVKDIIYPDCSPREKQEVLENWIQPSLAKLSRRVRTLHSALFTISGLPDDLEISIPRGQREIQGLPEIVRLSRHNGPRALTADQADEFGVILTSFYDEEDIPKLLEGNTLFDLEQKSLSDSRRDRIEFFDAVMRIAVPVTQYTLLAYILEHCLRGKMGAASWTEESKAKCVALFSQIKALCSVWEEFTGTVTGDGEARKRETWEEFPGNNEGRKREIFYWGWMTIQGAMRRQLRPIIQDLIHPWASDFLLSDPLPKIGPVHGMIWTVPMEFAG</sequence>
<comment type="caution">
    <text evidence="1">The sequence shown here is derived from an EMBL/GenBank/DDBJ whole genome shotgun (WGS) entry which is preliminary data.</text>
</comment>
<dbReference type="EMBL" id="MU394281">
    <property type="protein sequence ID" value="KAI6093394.1"/>
    <property type="molecule type" value="Genomic_DNA"/>
</dbReference>
<gene>
    <name evidence="1" type="ORF">F4821DRAFT_253371</name>
</gene>
<reference evidence="1 2" key="1">
    <citation type="journal article" date="2022" name="New Phytol.">
        <title>Ecological generalism drives hyperdiversity of secondary metabolite gene clusters in xylarialean endophytes.</title>
        <authorList>
            <person name="Franco M.E.E."/>
            <person name="Wisecaver J.H."/>
            <person name="Arnold A.E."/>
            <person name="Ju Y.M."/>
            <person name="Slot J.C."/>
            <person name="Ahrendt S."/>
            <person name="Moore L.P."/>
            <person name="Eastman K.E."/>
            <person name="Scott K."/>
            <person name="Konkel Z."/>
            <person name="Mondo S.J."/>
            <person name="Kuo A."/>
            <person name="Hayes R.D."/>
            <person name="Haridas S."/>
            <person name="Andreopoulos B."/>
            <person name="Riley R."/>
            <person name="LaButti K."/>
            <person name="Pangilinan J."/>
            <person name="Lipzen A."/>
            <person name="Amirebrahimi M."/>
            <person name="Yan J."/>
            <person name="Adam C."/>
            <person name="Keymanesh K."/>
            <person name="Ng V."/>
            <person name="Louie K."/>
            <person name="Northen T."/>
            <person name="Drula E."/>
            <person name="Henrissat B."/>
            <person name="Hsieh H.M."/>
            <person name="Youens-Clark K."/>
            <person name="Lutzoni F."/>
            <person name="Miadlikowska J."/>
            <person name="Eastwood D.C."/>
            <person name="Hamelin R.C."/>
            <person name="Grigoriev I.V."/>
            <person name="U'Ren J.M."/>
        </authorList>
    </citation>
    <scope>NUCLEOTIDE SEQUENCE [LARGE SCALE GENOMIC DNA]</scope>
    <source>
        <strain evidence="1 2">ER1909</strain>
    </source>
</reference>
<dbReference type="Proteomes" id="UP001497680">
    <property type="component" value="Unassembled WGS sequence"/>
</dbReference>
<name>A0ACC0DKS6_9PEZI</name>
<keyword evidence="2" id="KW-1185">Reference proteome</keyword>
<organism evidence="1 2">
    <name type="scientific">Hypoxylon rubiginosum</name>
    <dbReference type="NCBI Taxonomy" id="110542"/>
    <lineage>
        <taxon>Eukaryota</taxon>
        <taxon>Fungi</taxon>
        <taxon>Dikarya</taxon>
        <taxon>Ascomycota</taxon>
        <taxon>Pezizomycotina</taxon>
        <taxon>Sordariomycetes</taxon>
        <taxon>Xylariomycetidae</taxon>
        <taxon>Xylariales</taxon>
        <taxon>Hypoxylaceae</taxon>
        <taxon>Hypoxylon</taxon>
    </lineage>
</organism>